<protein>
    <recommendedName>
        <fullName evidence="2">Reverse transcriptase domain-containing protein</fullName>
    </recommendedName>
</protein>
<dbReference type="SUPFAM" id="SSF56747">
    <property type="entry name" value="Prim-pol domain"/>
    <property type="match status" value="1"/>
</dbReference>
<evidence type="ECO:0000256" key="1">
    <source>
        <dbReference type="SAM" id="MobiDB-lite"/>
    </source>
</evidence>
<gene>
    <name evidence="3" type="ORF">EVG15_07610</name>
</gene>
<dbReference type="InterPro" id="IPR054347">
    <property type="entry name" value="TOTE_primase"/>
</dbReference>
<dbReference type="NCBIfam" id="NF040561">
    <property type="entry name" value="PrimPol_Msp"/>
    <property type="match status" value="1"/>
</dbReference>
<dbReference type="Pfam" id="PF22548">
    <property type="entry name" value="AEP-TOTE"/>
    <property type="match status" value="1"/>
</dbReference>
<dbReference type="InterPro" id="IPR051083">
    <property type="entry name" value="GrpII_Intron_Splice-Mob/Def"/>
</dbReference>
<dbReference type="Proteomes" id="UP000319296">
    <property type="component" value="Unassembled WGS sequence"/>
</dbReference>
<feature type="region of interest" description="Disordered" evidence="1">
    <location>
        <begin position="523"/>
        <end position="542"/>
    </location>
</feature>
<dbReference type="AlphaFoldDB" id="A0A519BLH9"/>
<accession>A0A519BLH9</accession>
<organism evidence="3 4">
    <name type="scientific">Candidatus Acididesulfobacter diazotrophicus</name>
    <dbReference type="NCBI Taxonomy" id="2597226"/>
    <lineage>
        <taxon>Bacteria</taxon>
        <taxon>Deltaproteobacteria</taxon>
        <taxon>Candidatus Acidulodesulfobacterales</taxon>
        <taxon>Candidatus Acididesulfobacter</taxon>
    </lineage>
</organism>
<dbReference type="PANTHER" id="PTHR34047:SF8">
    <property type="entry name" value="PROTEIN YKFC"/>
    <property type="match status" value="1"/>
</dbReference>
<dbReference type="EMBL" id="SGBB01000014">
    <property type="protein sequence ID" value="RZD18096.1"/>
    <property type="molecule type" value="Genomic_DNA"/>
</dbReference>
<feature type="compositionally biased region" description="Low complexity" evidence="1">
    <location>
        <begin position="960"/>
        <end position="973"/>
    </location>
</feature>
<feature type="compositionally biased region" description="Basic and acidic residues" evidence="1">
    <location>
        <begin position="495"/>
        <end position="512"/>
    </location>
</feature>
<feature type="region of interest" description="Disordered" evidence="1">
    <location>
        <begin position="483"/>
        <end position="512"/>
    </location>
</feature>
<dbReference type="Pfam" id="PF00078">
    <property type="entry name" value="RVT_1"/>
    <property type="match status" value="1"/>
</dbReference>
<evidence type="ECO:0000313" key="3">
    <source>
        <dbReference type="EMBL" id="RZD18096.1"/>
    </source>
</evidence>
<proteinExistence type="predicted"/>
<comment type="caution">
    <text evidence="3">The sequence shown here is derived from an EMBL/GenBank/DDBJ whole genome shotgun (WGS) entry which is preliminary data.</text>
</comment>
<feature type="domain" description="Reverse transcriptase" evidence="2">
    <location>
        <begin position="31"/>
        <end position="274"/>
    </location>
</feature>
<evidence type="ECO:0000259" key="2">
    <source>
        <dbReference type="PROSITE" id="PS50878"/>
    </source>
</evidence>
<reference evidence="3 4" key="1">
    <citation type="journal article" date="2019" name="ISME J.">
        <title>Insights into ecological role of a new deltaproteobacterial order Candidatus Acidulodesulfobacterales by metagenomics and metatranscriptomics.</title>
        <authorList>
            <person name="Tan S."/>
            <person name="Liu J."/>
            <person name="Fang Y."/>
            <person name="Hedlund B.P."/>
            <person name="Lian Z.H."/>
            <person name="Huang L.Y."/>
            <person name="Li J.T."/>
            <person name="Huang L.N."/>
            <person name="Li W.J."/>
            <person name="Jiang H.C."/>
            <person name="Dong H.L."/>
            <person name="Shu W.S."/>
        </authorList>
    </citation>
    <scope>NUCLEOTIDE SEQUENCE [LARGE SCALE GENOMIC DNA]</scope>
    <source>
        <strain evidence="3">AP1</strain>
    </source>
</reference>
<feature type="compositionally biased region" description="Low complexity" evidence="1">
    <location>
        <begin position="483"/>
        <end position="494"/>
    </location>
</feature>
<evidence type="ECO:0000313" key="4">
    <source>
        <dbReference type="Proteomes" id="UP000319296"/>
    </source>
</evidence>
<name>A0A519BLH9_9DELT</name>
<dbReference type="PANTHER" id="PTHR34047">
    <property type="entry name" value="NUCLEAR INTRON MATURASE 1, MITOCHONDRIAL-RELATED"/>
    <property type="match status" value="1"/>
</dbReference>
<dbReference type="InterPro" id="IPR000477">
    <property type="entry name" value="RT_dom"/>
</dbReference>
<dbReference type="PROSITE" id="PS50878">
    <property type="entry name" value="RT_POL"/>
    <property type="match status" value="1"/>
</dbReference>
<dbReference type="CDD" id="cd01651">
    <property type="entry name" value="RT_G2_intron"/>
    <property type="match status" value="1"/>
</dbReference>
<dbReference type="InterPro" id="IPR043502">
    <property type="entry name" value="DNA/RNA_pol_sf"/>
</dbReference>
<dbReference type="SUPFAM" id="SSF56672">
    <property type="entry name" value="DNA/RNA polymerases"/>
    <property type="match status" value="1"/>
</dbReference>
<sequence>MSDLFNNFCEYSNLNAAFRRVSESGGGPGADHVTIEKYASEIDKNIHMLIDEIKTSSYFPKPIAKFKYKAPNSDKVRILGIPSVKDRVVHVGLLNVIEPVFEKEFLRCSYGYRPHKSALQAVIKTEKYCKDNSVNFAFNADIHSFFDSINIKILTEQISKNIKEKPLLNVIFLIIQNSSDGKETGITLGAPTSPIFGNIYLNDFDKTIFNKANSKYLRYADDFVIFSDSEENIQKLKDISVNYLKENLILELSKEKSSIVNIDNKGFDFLGYHFNRGGKYPSEKSLRNFSEKINGLTLNSIKNIYLDNIIEGWLNYFDIKIVNKDNYQEIIDVIDKLMTQKPELNIGLSILKSALFAKNFQKDISSFIIKSVKNKILSDDAETLNQKYKRDVNLDAAILTNELDLEKDSFDFIAEKTGDKDRILKICDYFVSKSEYEKAVRLLNRFIENNPEFNDGYEKLSDIYSKMGLIGLANKMKEYKYNDNFSNNHNNNNDNKNENENENEKNVNDGLIKDNSKKFNKEFADNKKDNSDNEKQVENRDNEFNYKNQKVINLNNNEIASKFLNIFIGADNYYAKASIDDNQKLYYSKINEPLDDNAVLSHINGICTLGEYIIRNDNCINFAVIDIDIASEYIKRVSINSEEYNDYLNEALMYCTFIKNSLKEKTDSECYIEFSGYKGYHVWFFFDKPILAKVGRGFVNYFINEHKFRPHINIEIFPKENKINQNASGSLIKLPLGINKLTGAETYFVDDKGDRITNQFKFIINDIKKISESSINYILNHKDNRYKNTELTLDDIENEELNILLDNCSVLKYLYDKVKITKYLTHTERLSILYSIGYAYNGKKLVHYIISYCANYDKNTTQKYINKVKGDRYSISCYKIREWLSYITSQVGCNCKFKLEKGEYPNILLYLKEFNKKIDESKNDLKINQTINQTIDKTINKIESDILKSNKSDVIKDIHNSNNDNNKNNNDNSKNNDDNIDNNLHINNVNNNINGLNNINDKNNIIKTVESKNNNDIPAEITKNFEVESFSADKLNKLIIEFLINKKELSQKIESFNKTKENIDKIFEELEIDSLNTEYGILRKINKNNAIKYIIEI</sequence>
<feature type="region of interest" description="Disordered" evidence="1">
    <location>
        <begin position="957"/>
        <end position="982"/>
    </location>
</feature>